<evidence type="ECO:0000313" key="9">
    <source>
        <dbReference type="Proteomes" id="UP000261660"/>
    </source>
</evidence>
<keyword evidence="5" id="KW-0675">Receptor</keyword>
<evidence type="ECO:0000256" key="2">
    <source>
        <dbReference type="ARBA" id="ARBA00022692"/>
    </source>
</evidence>
<feature type="transmembrane region" description="Helical" evidence="6">
    <location>
        <begin position="71"/>
        <end position="95"/>
    </location>
</feature>
<dbReference type="GO" id="GO:0016020">
    <property type="term" value="C:membrane"/>
    <property type="evidence" value="ECO:0007669"/>
    <property type="project" value="UniProtKB-SubCell"/>
</dbReference>
<dbReference type="InterPro" id="IPR000276">
    <property type="entry name" value="GPCR_Rhodpsn"/>
</dbReference>
<accession>A0A3Q3F897</accession>
<comment type="subcellular location">
    <subcellularLocation>
        <location evidence="1">Membrane</location>
    </subcellularLocation>
</comment>
<dbReference type="Pfam" id="PF00001">
    <property type="entry name" value="7tm_1"/>
    <property type="match status" value="1"/>
</dbReference>
<dbReference type="Gene3D" id="1.20.1070.10">
    <property type="entry name" value="Rhodopsin 7-helix transmembrane proteins"/>
    <property type="match status" value="2"/>
</dbReference>
<feature type="transmembrane region" description="Helical" evidence="6">
    <location>
        <begin position="40"/>
        <end position="59"/>
    </location>
</feature>
<dbReference type="PROSITE" id="PS50262">
    <property type="entry name" value="G_PROTEIN_RECEP_F1_2"/>
    <property type="match status" value="1"/>
</dbReference>
<keyword evidence="3 6" id="KW-1133">Transmembrane helix</keyword>
<name>A0A3Q3F897_9LABR</name>
<dbReference type="PANTHER" id="PTHR47392:SF1">
    <property type="entry name" value="G-PROTEIN COUPLED RECEPTOR 82-RELATED"/>
    <property type="match status" value="1"/>
</dbReference>
<keyword evidence="5" id="KW-0297">G-protein coupled receptor</keyword>
<dbReference type="InterPro" id="IPR017452">
    <property type="entry name" value="GPCR_Rhodpsn_7TM"/>
</dbReference>
<evidence type="ECO:0000256" key="1">
    <source>
        <dbReference type="ARBA" id="ARBA00004370"/>
    </source>
</evidence>
<proteinExistence type="inferred from homology"/>
<evidence type="ECO:0000256" key="5">
    <source>
        <dbReference type="RuleBase" id="RU000688"/>
    </source>
</evidence>
<dbReference type="AlphaFoldDB" id="A0A3Q3F897"/>
<dbReference type="InterPro" id="IPR042804">
    <property type="entry name" value="GPR82"/>
</dbReference>
<dbReference type="PANTHER" id="PTHR47392">
    <property type="entry name" value="G-PROTEIN COUPLED RECEPTOR 82-RELATED"/>
    <property type="match status" value="1"/>
</dbReference>
<dbReference type="InParanoid" id="A0A3Q3F897"/>
<evidence type="ECO:0000256" key="6">
    <source>
        <dbReference type="SAM" id="Phobius"/>
    </source>
</evidence>
<dbReference type="STRING" id="56723.ENSLBEP00000015804"/>
<feature type="transmembrane region" description="Helical" evidence="6">
    <location>
        <begin position="175"/>
        <end position="194"/>
    </location>
</feature>
<protein>
    <submittedName>
        <fullName evidence="8">G protein-coupled receptor 82</fullName>
    </submittedName>
</protein>
<keyword evidence="9" id="KW-1185">Reference proteome</keyword>
<evidence type="ECO:0000256" key="4">
    <source>
        <dbReference type="ARBA" id="ARBA00023136"/>
    </source>
</evidence>
<dbReference type="PRINTS" id="PR00237">
    <property type="entry name" value="GPCRRHODOPSN"/>
</dbReference>
<dbReference type="SUPFAM" id="SSF81321">
    <property type="entry name" value="Family A G protein-coupled receptor-like"/>
    <property type="match status" value="2"/>
</dbReference>
<dbReference type="PROSITE" id="PS00237">
    <property type="entry name" value="G_PROTEIN_RECEP_F1_1"/>
    <property type="match status" value="1"/>
</dbReference>
<feature type="transmembrane region" description="Helical" evidence="6">
    <location>
        <begin position="118"/>
        <end position="138"/>
    </location>
</feature>
<keyword evidence="4 6" id="KW-0472">Membrane</keyword>
<dbReference type="Ensembl" id="ENSLBET00000016736.1">
    <property type="protein sequence ID" value="ENSLBEP00000015804.1"/>
    <property type="gene ID" value="ENSLBEG00000012268.1"/>
</dbReference>
<comment type="similarity">
    <text evidence="5">Belongs to the G-protein coupled receptor 1 family.</text>
</comment>
<dbReference type="Proteomes" id="UP000261660">
    <property type="component" value="Unplaced"/>
</dbReference>
<sequence>MFLQIRWLSHLTLLRLITLPPPLSSPSAPLPLRSSSSPSTYTLLFLTALPGNALSLWVFQRCITSISPTHVYLSHLSVSNLMSSLTMPFLAAYYARGSAWPLSSALCQLVLHVITPNYLINMYISLIILTLVALNRFASLIKHTHASRPSTCTTLLPNRFFTCLTRTAFAHRVCVAMWVVAVGGIVPVTVYYSVKETTADAEKGVGSGGEGVCYSPAVELGGALSAVLNAPSDPPVLCVLPAGPAVLHDGAETHQTLPTQHQHPHLPQPAGTGAPKHCGHPGGYECVSLKQKYPYDMCLLIITFETGSSQVVLSVCLLPYHIFKPVFIYLAHDQPMLTFSTRPDTCHPLSTIVELKSFLIFLAELRGATDPLMYFLLDKMFRSQTLRLFRCNKPDSGSRHVHCSITGSVSQNT</sequence>
<reference evidence="8" key="1">
    <citation type="submission" date="2025-08" db="UniProtKB">
        <authorList>
            <consortium name="Ensembl"/>
        </authorList>
    </citation>
    <scope>IDENTIFICATION</scope>
</reference>
<keyword evidence="5" id="KW-0807">Transducer</keyword>
<dbReference type="GO" id="GO:0004930">
    <property type="term" value="F:G protein-coupled receptor activity"/>
    <property type="evidence" value="ECO:0007669"/>
    <property type="project" value="UniProtKB-KW"/>
</dbReference>
<feature type="domain" description="G-protein coupled receptors family 1 profile" evidence="7">
    <location>
        <begin position="51"/>
        <end position="182"/>
    </location>
</feature>
<keyword evidence="2 5" id="KW-0812">Transmembrane</keyword>
<evidence type="ECO:0000313" key="8">
    <source>
        <dbReference type="Ensembl" id="ENSLBEP00000015804.1"/>
    </source>
</evidence>
<evidence type="ECO:0000259" key="7">
    <source>
        <dbReference type="PROSITE" id="PS50262"/>
    </source>
</evidence>
<organism evidence="8 9">
    <name type="scientific">Labrus bergylta</name>
    <name type="common">ballan wrasse</name>
    <dbReference type="NCBI Taxonomy" id="56723"/>
    <lineage>
        <taxon>Eukaryota</taxon>
        <taxon>Metazoa</taxon>
        <taxon>Chordata</taxon>
        <taxon>Craniata</taxon>
        <taxon>Vertebrata</taxon>
        <taxon>Euteleostomi</taxon>
        <taxon>Actinopterygii</taxon>
        <taxon>Neopterygii</taxon>
        <taxon>Teleostei</taxon>
        <taxon>Neoteleostei</taxon>
        <taxon>Acanthomorphata</taxon>
        <taxon>Eupercaria</taxon>
        <taxon>Labriformes</taxon>
        <taxon>Labridae</taxon>
        <taxon>Labrus</taxon>
    </lineage>
</organism>
<reference evidence="8" key="2">
    <citation type="submission" date="2025-09" db="UniProtKB">
        <authorList>
            <consortium name="Ensembl"/>
        </authorList>
    </citation>
    <scope>IDENTIFICATION</scope>
</reference>
<evidence type="ECO:0000256" key="3">
    <source>
        <dbReference type="ARBA" id="ARBA00022989"/>
    </source>
</evidence>